<dbReference type="EMBL" id="FXWJ01000001">
    <property type="protein sequence ID" value="SMQ58015.1"/>
    <property type="molecule type" value="Genomic_DNA"/>
</dbReference>
<accession>A0ABY1R729</accession>
<dbReference type="InterPro" id="IPR036162">
    <property type="entry name" value="Resolvase-like_N_sf"/>
</dbReference>
<comment type="caution">
    <text evidence="1">The sequence shown here is derived from an EMBL/GenBank/DDBJ whole genome shotgun (WGS) entry which is preliminary data.</text>
</comment>
<protein>
    <recommendedName>
        <fullName evidence="3">Resolvase/invertase-type recombinase catalytic domain-containing protein</fullName>
    </recommendedName>
</protein>
<evidence type="ECO:0000313" key="2">
    <source>
        <dbReference type="Proteomes" id="UP000194464"/>
    </source>
</evidence>
<dbReference type="SUPFAM" id="SSF53041">
    <property type="entry name" value="Resolvase-like"/>
    <property type="match status" value="1"/>
</dbReference>
<reference evidence="1 2" key="1">
    <citation type="submission" date="2017-04" db="EMBL/GenBank/DDBJ databases">
        <authorList>
            <person name="Varghese N."/>
            <person name="Submissions S."/>
        </authorList>
    </citation>
    <scope>NUCLEOTIDE SEQUENCE [LARGE SCALE GENOMIC DNA]</scope>
    <source>
        <strain evidence="1 2">VKM Ac-1784</strain>
    </source>
</reference>
<dbReference type="Proteomes" id="UP000194464">
    <property type="component" value="Unassembled WGS sequence"/>
</dbReference>
<evidence type="ECO:0000313" key="1">
    <source>
        <dbReference type="EMBL" id="SMQ58015.1"/>
    </source>
</evidence>
<organism evidence="1 2">
    <name type="scientific">Plantibacter elymi</name>
    <name type="common">nom. nud.</name>
    <dbReference type="NCBI Taxonomy" id="199708"/>
    <lineage>
        <taxon>Bacteria</taxon>
        <taxon>Bacillati</taxon>
        <taxon>Actinomycetota</taxon>
        <taxon>Actinomycetes</taxon>
        <taxon>Micrococcales</taxon>
        <taxon>Microbacteriaceae</taxon>
        <taxon>Plantibacter</taxon>
    </lineage>
</organism>
<proteinExistence type="predicted"/>
<sequence>MPFSFIGDLSISQQFAHATLAEYERELIVERVKAGIAAARESGTRLGCPPVNPDTIAEKLAVVADARSRGRTAAEAAALVGWNRATLYRHQTGAMKSTSTV</sequence>
<gene>
    <name evidence="1" type="ORF">SAMN06295909_0090</name>
</gene>
<name>A0ABY1R729_9MICO</name>
<keyword evidence="2" id="KW-1185">Reference proteome</keyword>
<evidence type="ECO:0008006" key="3">
    <source>
        <dbReference type="Google" id="ProtNLM"/>
    </source>
</evidence>